<organism evidence="3 4">
    <name type="scientific">Pleurodeles waltl</name>
    <name type="common">Iberian ribbed newt</name>
    <dbReference type="NCBI Taxonomy" id="8319"/>
    <lineage>
        <taxon>Eukaryota</taxon>
        <taxon>Metazoa</taxon>
        <taxon>Chordata</taxon>
        <taxon>Craniata</taxon>
        <taxon>Vertebrata</taxon>
        <taxon>Euteleostomi</taxon>
        <taxon>Amphibia</taxon>
        <taxon>Batrachia</taxon>
        <taxon>Caudata</taxon>
        <taxon>Salamandroidea</taxon>
        <taxon>Salamandridae</taxon>
        <taxon>Pleurodelinae</taxon>
        <taxon>Pleurodeles</taxon>
    </lineage>
</organism>
<proteinExistence type="predicted"/>
<keyword evidence="4" id="KW-1185">Reference proteome</keyword>
<evidence type="ECO:0000256" key="2">
    <source>
        <dbReference type="SAM" id="MobiDB-lite"/>
    </source>
</evidence>
<feature type="region of interest" description="Disordered" evidence="2">
    <location>
        <begin position="1"/>
        <end position="50"/>
    </location>
</feature>
<keyword evidence="1" id="KW-0175">Coiled coil</keyword>
<evidence type="ECO:0000313" key="3">
    <source>
        <dbReference type="EMBL" id="KAJ1135409.1"/>
    </source>
</evidence>
<sequence length="127" mass="14324">MMPRLGRCFLIPTMGKPKKREEHYQDGTSATRQLGQSQSAGPQEGRDPQVTTLDTVLLAIKESRKAIERKIDNLTIDLSLLRDDHRKLAERVGTNEKTITLVTTMQKTTSSELMDLTSRVKTLETRA</sequence>
<evidence type="ECO:0000313" key="4">
    <source>
        <dbReference type="Proteomes" id="UP001066276"/>
    </source>
</evidence>
<protein>
    <submittedName>
        <fullName evidence="3">Uncharacterized protein</fullName>
    </submittedName>
</protein>
<gene>
    <name evidence="3" type="ORF">NDU88_001849</name>
</gene>
<reference evidence="3" key="1">
    <citation type="journal article" date="2022" name="bioRxiv">
        <title>Sequencing and chromosome-scale assembly of the giantPleurodeles waltlgenome.</title>
        <authorList>
            <person name="Brown T."/>
            <person name="Elewa A."/>
            <person name="Iarovenko S."/>
            <person name="Subramanian E."/>
            <person name="Araus A.J."/>
            <person name="Petzold A."/>
            <person name="Susuki M."/>
            <person name="Suzuki K.-i.T."/>
            <person name="Hayashi T."/>
            <person name="Toyoda A."/>
            <person name="Oliveira C."/>
            <person name="Osipova E."/>
            <person name="Leigh N.D."/>
            <person name="Simon A."/>
            <person name="Yun M.H."/>
        </authorList>
    </citation>
    <scope>NUCLEOTIDE SEQUENCE</scope>
    <source>
        <strain evidence="3">20211129_DDA</strain>
        <tissue evidence="3">Liver</tissue>
    </source>
</reference>
<comment type="caution">
    <text evidence="3">The sequence shown here is derived from an EMBL/GenBank/DDBJ whole genome shotgun (WGS) entry which is preliminary data.</text>
</comment>
<dbReference type="Proteomes" id="UP001066276">
    <property type="component" value="Chromosome 6"/>
</dbReference>
<name>A0AAV7Q879_PLEWA</name>
<dbReference type="EMBL" id="JANPWB010000010">
    <property type="protein sequence ID" value="KAJ1135409.1"/>
    <property type="molecule type" value="Genomic_DNA"/>
</dbReference>
<evidence type="ECO:0000256" key="1">
    <source>
        <dbReference type="SAM" id="Coils"/>
    </source>
</evidence>
<feature type="coiled-coil region" evidence="1">
    <location>
        <begin position="64"/>
        <end position="91"/>
    </location>
</feature>
<accession>A0AAV7Q879</accession>
<dbReference type="AlphaFoldDB" id="A0AAV7Q879"/>
<feature type="compositionally biased region" description="Polar residues" evidence="2">
    <location>
        <begin position="26"/>
        <end position="41"/>
    </location>
</feature>